<dbReference type="InterPro" id="IPR012400">
    <property type="entry name" value="Long_Oxdase"/>
</dbReference>
<evidence type="ECO:0000256" key="8">
    <source>
        <dbReference type="ARBA" id="ARBA00022827"/>
    </source>
</evidence>
<keyword evidence="8 14" id="KW-0274">FAD</keyword>
<dbReference type="InterPro" id="IPR036188">
    <property type="entry name" value="FAD/NAD-bd_sf"/>
</dbReference>
<dbReference type="KEGG" id="soe:110787360"/>
<feature type="domain" description="Glucose-methanol-choline oxidoreductase N-terminal" evidence="15">
    <location>
        <begin position="266"/>
        <end position="485"/>
    </location>
</feature>
<evidence type="ECO:0000256" key="7">
    <source>
        <dbReference type="ARBA" id="ARBA00022692"/>
    </source>
</evidence>
<gene>
    <name evidence="19" type="primary">LOC110787360</name>
</gene>
<organism evidence="18 19">
    <name type="scientific">Spinacia oleracea</name>
    <name type="common">Spinach</name>
    <dbReference type="NCBI Taxonomy" id="3562"/>
    <lineage>
        <taxon>Eukaryota</taxon>
        <taxon>Viridiplantae</taxon>
        <taxon>Streptophyta</taxon>
        <taxon>Embryophyta</taxon>
        <taxon>Tracheophyta</taxon>
        <taxon>Spermatophyta</taxon>
        <taxon>Magnoliopsida</taxon>
        <taxon>eudicotyledons</taxon>
        <taxon>Gunneridae</taxon>
        <taxon>Pentapetalae</taxon>
        <taxon>Caryophyllales</taxon>
        <taxon>Chenopodiaceae</taxon>
        <taxon>Chenopodioideae</taxon>
        <taxon>Anserineae</taxon>
        <taxon>Spinacia</taxon>
    </lineage>
</organism>
<feature type="domain" description="Glucose-methanol-choline oxidoreductase C-terminal" evidence="17">
    <location>
        <begin position="586"/>
        <end position="716"/>
    </location>
</feature>
<comment type="function">
    <text evidence="2 12">Long-chain fatty alcohol oxidase involved in the omega-oxidation pathway of lipid degradation.</text>
</comment>
<dbReference type="GeneID" id="110787360"/>
<evidence type="ECO:0000256" key="13">
    <source>
        <dbReference type="PIRSR" id="PIRSR028937-1"/>
    </source>
</evidence>
<evidence type="ECO:0000256" key="9">
    <source>
        <dbReference type="ARBA" id="ARBA00022989"/>
    </source>
</evidence>
<dbReference type="Pfam" id="PF00890">
    <property type="entry name" value="FAD_binding_2"/>
    <property type="match status" value="1"/>
</dbReference>
<evidence type="ECO:0000256" key="1">
    <source>
        <dbReference type="ARBA" id="ARBA00000920"/>
    </source>
</evidence>
<dbReference type="GO" id="GO:0046577">
    <property type="term" value="F:long-chain-alcohol oxidase activity"/>
    <property type="evidence" value="ECO:0007669"/>
    <property type="project" value="UniProtKB-EC"/>
</dbReference>
<dbReference type="Proteomes" id="UP000813463">
    <property type="component" value="Chromosome 3"/>
</dbReference>
<dbReference type="RefSeq" id="XP_021847663.1">
    <property type="nucleotide sequence ID" value="XM_021991971.2"/>
</dbReference>
<dbReference type="PANTHER" id="PTHR46056:SF10">
    <property type="entry name" value="LONG-CHAIN-ALCOHOL OXIDASE FAO3"/>
    <property type="match status" value="1"/>
</dbReference>
<evidence type="ECO:0000259" key="17">
    <source>
        <dbReference type="Pfam" id="PF05199"/>
    </source>
</evidence>
<name>A0A9R0IEA0_SPIOL</name>
<dbReference type="EC" id="1.1.3.20" evidence="5 12"/>
<evidence type="ECO:0000256" key="10">
    <source>
        <dbReference type="ARBA" id="ARBA00023002"/>
    </source>
</evidence>
<dbReference type="PANTHER" id="PTHR46056">
    <property type="entry name" value="LONG-CHAIN-ALCOHOL OXIDASE"/>
    <property type="match status" value="1"/>
</dbReference>
<evidence type="ECO:0000256" key="2">
    <source>
        <dbReference type="ARBA" id="ARBA00003842"/>
    </source>
</evidence>
<evidence type="ECO:0000256" key="6">
    <source>
        <dbReference type="ARBA" id="ARBA00022630"/>
    </source>
</evidence>
<evidence type="ECO:0000256" key="3">
    <source>
        <dbReference type="ARBA" id="ARBA00004370"/>
    </source>
</evidence>
<dbReference type="GO" id="GO:0050660">
    <property type="term" value="F:flavin adenine dinucleotide binding"/>
    <property type="evidence" value="ECO:0007669"/>
    <property type="project" value="InterPro"/>
</dbReference>
<keyword evidence="6" id="KW-0285">Flavoprotein</keyword>
<dbReference type="InterPro" id="IPR007867">
    <property type="entry name" value="GMC_OxRtase_C"/>
</dbReference>
<protein>
    <recommendedName>
        <fullName evidence="5 12">Long-chain-alcohol oxidase</fullName>
        <ecNumber evidence="5 12">1.1.3.20</ecNumber>
    </recommendedName>
</protein>
<feature type="binding site" evidence="14">
    <location>
        <begin position="219"/>
        <end position="234"/>
    </location>
    <ligand>
        <name>FAD</name>
        <dbReference type="ChEBI" id="CHEBI:57692"/>
    </ligand>
</feature>
<keyword evidence="11 12" id="KW-0472">Membrane</keyword>
<sequence length="734" mass="80508">MKRGTQSHPRLRKSWEQKSYNDQIISSSEMNSLISICETLFPQSQLASRNPVPFEVAEVMKDKGLPEAVMLVRVVLWLISTRLGTLLLCGFICLDKKWPYINNFSNLPTEKRERILQNWSSHRFLSSLRLVFYFLKSLCLYFCFSLVDDNCQNPAWEEIGYEPNTATTDNKAAVNQARPLENGIIETLYETPSTLIQSLTNKGLSVKEDPENNVYKIKCDVVIVGSGCGGGVAAAVLAGAGQKVVVLEKGNYYTAPDYSSLEGPTMEELMERGGMIPTTDGAIVLLAGSTVGGGTAVNWSAALKTPDPVLKEWAEEQGLPLFGTPQYNFAMQCVTKRLGVTTECLKEGFQNQVLRKGCENLGLEVDQVPRNSSEGHYCGSCYYGCRSADKKGTDVTWLVDAVNLGAVIISGCKAERFLMVNSGGKKREQRCVGVLARSINDKITRKLEIEAKVTISACGSLLTPPLLISSGLRNKQIGKNLHLHPSLMVWGYFPSEGPTSQLKGKSYEGGLITSAHRVGPPPDQRSNSMPRALIETPALGPAACAALCPWESGSDMKKRMSRYSRTAHLFVMVRDKGSGEVRSEKRISYRLTSEDRENMTAGLRRALQILIAAGAVEVGTYRSDGQRIECKGKSEDEIEEFLGSVSANKGPLTDHFWSIYCTAHQMGSCRMGRREDEGAVDENGESWEAEGLFVCDGSILPSAVGVNPMITIQSTAYCIAKKLAESLKNGEFII</sequence>
<evidence type="ECO:0000256" key="4">
    <source>
        <dbReference type="ARBA" id="ARBA00010790"/>
    </source>
</evidence>
<evidence type="ECO:0000256" key="14">
    <source>
        <dbReference type="PIRSR" id="PIRSR028937-2"/>
    </source>
</evidence>
<feature type="domain" description="FAD-dependent oxidoreductase 2 FAD-binding" evidence="16">
    <location>
        <begin position="220"/>
        <end position="252"/>
    </location>
</feature>
<dbReference type="InterPro" id="IPR003953">
    <property type="entry name" value="FAD-dep_OxRdtase_2_FAD-bd"/>
</dbReference>
<reference evidence="19" key="2">
    <citation type="submission" date="2025-08" db="UniProtKB">
        <authorList>
            <consortium name="RefSeq"/>
        </authorList>
    </citation>
    <scope>IDENTIFICATION</scope>
    <source>
        <tissue evidence="19">Leaf</tissue>
    </source>
</reference>
<dbReference type="AlphaFoldDB" id="A0A9R0IEA0"/>
<reference evidence="18" key="1">
    <citation type="journal article" date="2021" name="Nat. Commun.">
        <title>Genomic analyses provide insights into spinach domestication and the genetic basis of agronomic traits.</title>
        <authorList>
            <person name="Cai X."/>
            <person name="Sun X."/>
            <person name="Xu C."/>
            <person name="Sun H."/>
            <person name="Wang X."/>
            <person name="Ge C."/>
            <person name="Zhang Z."/>
            <person name="Wang Q."/>
            <person name="Fei Z."/>
            <person name="Jiao C."/>
            <person name="Wang Q."/>
        </authorList>
    </citation>
    <scope>NUCLEOTIDE SEQUENCE [LARGE SCALE GENOMIC DNA]</scope>
    <source>
        <strain evidence="18">cv. Varoflay</strain>
    </source>
</reference>
<keyword evidence="10 12" id="KW-0560">Oxidoreductase</keyword>
<keyword evidence="7" id="KW-0812">Transmembrane</keyword>
<accession>A0A9R0IEA0</accession>
<evidence type="ECO:0000259" key="16">
    <source>
        <dbReference type="Pfam" id="PF00890"/>
    </source>
</evidence>
<dbReference type="InterPro" id="IPR000172">
    <property type="entry name" value="GMC_OxRdtase_N"/>
</dbReference>
<evidence type="ECO:0000313" key="18">
    <source>
        <dbReference type="Proteomes" id="UP000813463"/>
    </source>
</evidence>
<keyword evidence="9" id="KW-1133">Transmembrane helix</keyword>
<evidence type="ECO:0000259" key="15">
    <source>
        <dbReference type="Pfam" id="PF00732"/>
    </source>
</evidence>
<evidence type="ECO:0000313" key="19">
    <source>
        <dbReference type="RefSeq" id="XP_021847663.1"/>
    </source>
</evidence>
<feature type="active site" description="Proton acceptor" evidence="13">
    <location>
        <position position="664"/>
    </location>
</feature>
<comment type="subcellular location">
    <subcellularLocation>
        <location evidence="3 12">Membrane</location>
    </subcellularLocation>
</comment>
<dbReference type="Pfam" id="PF00732">
    <property type="entry name" value="GMC_oxred_N"/>
    <property type="match status" value="1"/>
</dbReference>
<dbReference type="SUPFAM" id="SSF51905">
    <property type="entry name" value="FAD/NAD(P)-binding domain"/>
    <property type="match status" value="1"/>
</dbReference>
<dbReference type="GO" id="GO:0016020">
    <property type="term" value="C:membrane"/>
    <property type="evidence" value="ECO:0007669"/>
    <property type="project" value="UniProtKB-SubCell"/>
</dbReference>
<comment type="similarity">
    <text evidence="4 12">Belongs to the GMC oxidoreductase family.</text>
</comment>
<evidence type="ECO:0000256" key="12">
    <source>
        <dbReference type="PIRNR" id="PIRNR028937"/>
    </source>
</evidence>
<dbReference type="OrthoDB" id="269227at2759"/>
<evidence type="ECO:0000256" key="5">
    <source>
        <dbReference type="ARBA" id="ARBA00013125"/>
    </source>
</evidence>
<keyword evidence="18" id="KW-1185">Reference proteome</keyword>
<dbReference type="Pfam" id="PF05199">
    <property type="entry name" value="GMC_oxred_C"/>
    <property type="match status" value="1"/>
</dbReference>
<evidence type="ECO:0000256" key="11">
    <source>
        <dbReference type="ARBA" id="ARBA00023136"/>
    </source>
</evidence>
<comment type="catalytic activity">
    <reaction evidence="1 12">
        <text>a long-chain primary fatty alcohol + O2 = a long-chain fatty aldehyde + H2O2</text>
        <dbReference type="Rhea" id="RHEA:22756"/>
        <dbReference type="ChEBI" id="CHEBI:15379"/>
        <dbReference type="ChEBI" id="CHEBI:16240"/>
        <dbReference type="ChEBI" id="CHEBI:17176"/>
        <dbReference type="ChEBI" id="CHEBI:77396"/>
        <dbReference type="EC" id="1.1.3.20"/>
    </reaction>
</comment>
<dbReference type="PIRSF" id="PIRSF028937">
    <property type="entry name" value="Lg_Ch_AO"/>
    <property type="match status" value="1"/>
</dbReference>
<dbReference type="Gene3D" id="3.50.50.60">
    <property type="entry name" value="FAD/NAD(P)-binding domain"/>
    <property type="match status" value="2"/>
</dbReference>
<proteinExistence type="inferred from homology"/>